<comment type="caution">
    <text evidence="1">The sequence shown here is derived from an EMBL/GenBank/DDBJ whole genome shotgun (WGS) entry which is preliminary data.</text>
</comment>
<evidence type="ECO:0000313" key="2">
    <source>
        <dbReference type="Proteomes" id="UP000471381"/>
    </source>
</evidence>
<gene>
    <name evidence="1" type="ORF">GTQ48_08015</name>
</gene>
<keyword evidence="2" id="KW-1185">Reference proteome</keyword>
<protein>
    <submittedName>
        <fullName evidence="1">Uncharacterized protein</fullName>
    </submittedName>
</protein>
<dbReference type="AlphaFoldDB" id="A0A6N9TDU6"/>
<dbReference type="EMBL" id="JAAAWO010000004">
    <property type="protein sequence ID" value="NDW15463.1"/>
    <property type="molecule type" value="Genomic_DNA"/>
</dbReference>
<dbReference type="Proteomes" id="UP000471381">
    <property type="component" value="Unassembled WGS sequence"/>
</dbReference>
<proteinExistence type="predicted"/>
<accession>A0A6N9TDU6</accession>
<organism evidence="1 2">
    <name type="scientific">Alteromonas genovensis</name>
    <dbReference type="NCBI Taxonomy" id="471225"/>
    <lineage>
        <taxon>Bacteria</taxon>
        <taxon>Pseudomonadati</taxon>
        <taxon>Pseudomonadota</taxon>
        <taxon>Gammaproteobacteria</taxon>
        <taxon>Alteromonadales</taxon>
        <taxon>Alteromonadaceae</taxon>
        <taxon>Alteromonas/Salinimonas group</taxon>
        <taxon>Alteromonas</taxon>
    </lineage>
</organism>
<name>A0A6N9TDU6_9ALTE</name>
<reference evidence="1 2" key="1">
    <citation type="submission" date="2020-01" db="EMBL/GenBank/DDBJ databases">
        <title>Genomes of bacteria type strains.</title>
        <authorList>
            <person name="Chen J."/>
            <person name="Zhu S."/>
            <person name="Yang J."/>
        </authorList>
    </citation>
    <scope>NUCLEOTIDE SEQUENCE [LARGE SCALE GENOMIC DNA]</scope>
    <source>
        <strain evidence="1 2">LMG 24078</strain>
    </source>
</reference>
<sequence length="82" mass="9686">MDIKQAIEQQNLAFARQVNRILDRPIPEALFEKQLSQHDPMRVATLAVKTRKSLNDHKPNGRLNHKLTKFDRFILWLKRARA</sequence>
<dbReference type="RefSeq" id="WP_163106117.1">
    <property type="nucleotide sequence ID" value="NZ_JAAAWO010000004.1"/>
</dbReference>
<evidence type="ECO:0000313" key="1">
    <source>
        <dbReference type="EMBL" id="NDW15463.1"/>
    </source>
</evidence>